<dbReference type="Gene3D" id="1.10.10.10">
    <property type="entry name" value="Winged helix-like DNA-binding domain superfamily/Winged helix DNA-binding domain"/>
    <property type="match status" value="1"/>
</dbReference>
<dbReference type="GO" id="GO:0044774">
    <property type="term" value="P:mitotic DNA integrity checkpoint signaling"/>
    <property type="evidence" value="ECO:0007669"/>
    <property type="project" value="TreeGrafter"/>
</dbReference>
<evidence type="ECO:0000313" key="3">
    <source>
        <dbReference type="Proteomes" id="UP000558488"/>
    </source>
</evidence>
<accession>A0A7J7TXG1</accession>
<dbReference type="GO" id="GO:0000729">
    <property type="term" value="P:DNA double-strand break processing"/>
    <property type="evidence" value="ECO:0007669"/>
    <property type="project" value="TreeGrafter"/>
</dbReference>
<dbReference type="GO" id="GO:0015074">
    <property type="term" value="P:DNA integration"/>
    <property type="evidence" value="ECO:0007669"/>
    <property type="project" value="TreeGrafter"/>
</dbReference>
<dbReference type="Pfam" id="PF17906">
    <property type="entry name" value="HTH_48"/>
    <property type="match status" value="1"/>
</dbReference>
<dbReference type="InterPro" id="IPR001888">
    <property type="entry name" value="Transposase_1"/>
</dbReference>
<dbReference type="InterPro" id="IPR036388">
    <property type="entry name" value="WH-like_DNA-bd_sf"/>
</dbReference>
<evidence type="ECO:0000313" key="2">
    <source>
        <dbReference type="EMBL" id="KAF6305307.1"/>
    </source>
</evidence>
<evidence type="ECO:0000259" key="1">
    <source>
        <dbReference type="Pfam" id="PF17906"/>
    </source>
</evidence>
<dbReference type="Gene3D" id="3.30.420.10">
    <property type="entry name" value="Ribonuclease H-like superfamily/Ribonuclease H"/>
    <property type="match status" value="1"/>
</dbReference>
<dbReference type="EMBL" id="JACAGB010000023">
    <property type="protein sequence ID" value="KAF6305307.1"/>
    <property type="molecule type" value="Genomic_DNA"/>
</dbReference>
<dbReference type="AlphaFoldDB" id="A0A7J7TXG1"/>
<dbReference type="Pfam" id="PF01359">
    <property type="entry name" value="Transposase_1"/>
    <property type="match status" value="1"/>
</dbReference>
<dbReference type="GO" id="GO:0003690">
    <property type="term" value="F:double-stranded DNA binding"/>
    <property type="evidence" value="ECO:0007669"/>
    <property type="project" value="TreeGrafter"/>
</dbReference>
<dbReference type="GO" id="GO:0046975">
    <property type="term" value="F:histone H3K36 methyltransferase activity"/>
    <property type="evidence" value="ECO:0007669"/>
    <property type="project" value="TreeGrafter"/>
</dbReference>
<feature type="domain" description="Mos1 transposase HTH" evidence="1">
    <location>
        <begin position="5"/>
        <end position="54"/>
    </location>
</feature>
<comment type="caution">
    <text evidence="2">The sequence shown here is derived from an EMBL/GenBank/DDBJ whole genome shotgun (WGS) entry which is preliminary data.</text>
</comment>
<reference evidence="2 3" key="1">
    <citation type="journal article" date="2020" name="Nature">
        <title>Six reference-quality genomes reveal evolution of bat adaptations.</title>
        <authorList>
            <person name="Jebb D."/>
            <person name="Huang Z."/>
            <person name="Pippel M."/>
            <person name="Hughes G.M."/>
            <person name="Lavrichenko K."/>
            <person name="Devanna P."/>
            <person name="Winkler S."/>
            <person name="Jermiin L.S."/>
            <person name="Skirmuntt E.C."/>
            <person name="Katzourakis A."/>
            <person name="Burkitt-Gray L."/>
            <person name="Ray D.A."/>
            <person name="Sullivan K.A.M."/>
            <person name="Roscito J.G."/>
            <person name="Kirilenko B.M."/>
            <person name="Davalos L.M."/>
            <person name="Corthals A.P."/>
            <person name="Power M.L."/>
            <person name="Jones G."/>
            <person name="Ransome R.D."/>
            <person name="Dechmann D.K.N."/>
            <person name="Locatelli A.G."/>
            <person name="Puechmaille S.J."/>
            <person name="Fedrigo O."/>
            <person name="Jarvis E.D."/>
            <person name="Hiller M."/>
            <person name="Vernes S.C."/>
            <person name="Myers E.W."/>
            <person name="Teeling E.C."/>
        </authorList>
    </citation>
    <scope>NUCLEOTIDE SEQUENCE [LARGE SCALE GENOMIC DNA]</scope>
    <source>
        <strain evidence="2">MPipKuh1</strain>
        <tissue evidence="2">Flight muscle</tissue>
    </source>
</reference>
<dbReference type="InterPro" id="IPR036397">
    <property type="entry name" value="RNaseH_sf"/>
</dbReference>
<dbReference type="GO" id="GO:0006303">
    <property type="term" value="P:double-strand break repair via nonhomologous end joining"/>
    <property type="evidence" value="ECO:0007669"/>
    <property type="project" value="TreeGrafter"/>
</dbReference>
<dbReference type="GO" id="GO:0000014">
    <property type="term" value="F:single-stranded DNA endodeoxyribonuclease activity"/>
    <property type="evidence" value="ECO:0007669"/>
    <property type="project" value="TreeGrafter"/>
</dbReference>
<dbReference type="GO" id="GO:0035861">
    <property type="term" value="C:site of double-strand break"/>
    <property type="evidence" value="ECO:0007669"/>
    <property type="project" value="TreeGrafter"/>
</dbReference>
<dbReference type="Proteomes" id="UP000558488">
    <property type="component" value="Unassembled WGS sequence"/>
</dbReference>
<dbReference type="GO" id="GO:0000793">
    <property type="term" value="C:condensed chromosome"/>
    <property type="evidence" value="ECO:0007669"/>
    <property type="project" value="TreeGrafter"/>
</dbReference>
<dbReference type="GO" id="GO:0003697">
    <property type="term" value="F:single-stranded DNA binding"/>
    <property type="evidence" value="ECO:0007669"/>
    <property type="project" value="TreeGrafter"/>
</dbReference>
<dbReference type="GO" id="GO:0044547">
    <property type="term" value="F:DNA topoisomerase binding"/>
    <property type="evidence" value="ECO:0007669"/>
    <property type="project" value="TreeGrafter"/>
</dbReference>
<protein>
    <recommendedName>
        <fullName evidence="1">Mos1 transposase HTH domain-containing protein</fullName>
    </recommendedName>
</protein>
<dbReference type="GO" id="GO:0042800">
    <property type="term" value="F:histone H3K4 methyltransferase activity"/>
    <property type="evidence" value="ECO:0007669"/>
    <property type="project" value="TreeGrafter"/>
</dbReference>
<organism evidence="2 3">
    <name type="scientific">Pipistrellus kuhlii</name>
    <name type="common">Kuhl's pipistrelle</name>
    <dbReference type="NCBI Taxonomy" id="59472"/>
    <lineage>
        <taxon>Eukaryota</taxon>
        <taxon>Metazoa</taxon>
        <taxon>Chordata</taxon>
        <taxon>Craniata</taxon>
        <taxon>Vertebrata</taxon>
        <taxon>Euteleostomi</taxon>
        <taxon>Mammalia</taxon>
        <taxon>Eutheria</taxon>
        <taxon>Laurasiatheria</taxon>
        <taxon>Chiroptera</taxon>
        <taxon>Yangochiroptera</taxon>
        <taxon>Vespertilionidae</taxon>
        <taxon>Pipistrellus</taxon>
    </lineage>
</organism>
<name>A0A7J7TXG1_PIPKU</name>
<dbReference type="InterPro" id="IPR052709">
    <property type="entry name" value="Transposase-MT_Hybrid"/>
</dbReference>
<dbReference type="PANTHER" id="PTHR46060:SF2">
    <property type="entry name" value="HISTONE-LYSINE N-METHYLTRANSFERASE SETMAR"/>
    <property type="match status" value="1"/>
</dbReference>
<gene>
    <name evidence="2" type="ORF">mPipKuh1_009200</name>
</gene>
<keyword evidence="3" id="KW-1185">Reference proteome</keyword>
<dbReference type="InterPro" id="IPR041426">
    <property type="entry name" value="Mos1_HTH"/>
</dbReference>
<sequence>MENQKEHFRHILLFYFRKGKNASQAHKKLCAVYGDEALKEQQCQNWFAKFRSGDFSLKDEKRSGRPVEVDDALIKAIINSDCHSTTREIAEKLHVSHTCIENHLKQLGYVQKLDTWVPHELKESQLTQCISSCDLLKKRNENDPFLKRLITGDEKWVVYNNIKQKRSWSRPGEPTQTTSKADIHQKKVLLSVWWDYKGIVYFELLPPNRMINSDVYIEQLTKLNNAVEEKRPELTNRKGVVFHHDNARPHTSLVTRQKLMELGWDVLPHPPYSPDLAPSDYFLFRSLQNSLNGKNFNNDDDVKSYLIQFFANKNQKFFERGIMMLPERWQKVIDQNGQYITE</sequence>
<dbReference type="PANTHER" id="PTHR46060">
    <property type="entry name" value="MARINER MOS1 TRANSPOSASE-LIKE PROTEIN"/>
    <property type="match status" value="1"/>
</dbReference>
<dbReference type="GO" id="GO:0031297">
    <property type="term" value="P:replication fork processing"/>
    <property type="evidence" value="ECO:0007669"/>
    <property type="project" value="TreeGrafter"/>
</dbReference>
<dbReference type="GO" id="GO:0005634">
    <property type="term" value="C:nucleus"/>
    <property type="evidence" value="ECO:0007669"/>
    <property type="project" value="TreeGrafter"/>
</dbReference>
<proteinExistence type="predicted"/>
<dbReference type="Gene3D" id="1.10.10.1450">
    <property type="match status" value="1"/>
</dbReference>